<dbReference type="EMBL" id="JH993141">
    <property type="protein sequence ID" value="EKX33459.1"/>
    <property type="molecule type" value="Genomic_DNA"/>
</dbReference>
<keyword evidence="2" id="KW-0812">Transmembrane</keyword>
<reference evidence="4" key="3">
    <citation type="submission" date="2015-06" db="UniProtKB">
        <authorList>
            <consortium name="EnsemblProtists"/>
        </authorList>
    </citation>
    <scope>IDENTIFICATION</scope>
</reference>
<reference evidence="3 5" key="1">
    <citation type="journal article" date="2012" name="Nature">
        <title>Algal genomes reveal evolutionary mosaicism and the fate of nucleomorphs.</title>
        <authorList>
            <consortium name="DOE Joint Genome Institute"/>
            <person name="Curtis B.A."/>
            <person name="Tanifuji G."/>
            <person name="Burki F."/>
            <person name="Gruber A."/>
            <person name="Irimia M."/>
            <person name="Maruyama S."/>
            <person name="Arias M.C."/>
            <person name="Ball S.G."/>
            <person name="Gile G.H."/>
            <person name="Hirakawa Y."/>
            <person name="Hopkins J.F."/>
            <person name="Kuo A."/>
            <person name="Rensing S.A."/>
            <person name="Schmutz J."/>
            <person name="Symeonidi A."/>
            <person name="Elias M."/>
            <person name="Eveleigh R.J."/>
            <person name="Herman E.K."/>
            <person name="Klute M.J."/>
            <person name="Nakayama T."/>
            <person name="Obornik M."/>
            <person name="Reyes-Prieto A."/>
            <person name="Armbrust E.V."/>
            <person name="Aves S.J."/>
            <person name="Beiko R.G."/>
            <person name="Coutinho P."/>
            <person name="Dacks J.B."/>
            <person name="Durnford D.G."/>
            <person name="Fast N.M."/>
            <person name="Green B.R."/>
            <person name="Grisdale C.J."/>
            <person name="Hempel F."/>
            <person name="Henrissat B."/>
            <person name="Hoppner M.P."/>
            <person name="Ishida K."/>
            <person name="Kim E."/>
            <person name="Koreny L."/>
            <person name="Kroth P.G."/>
            <person name="Liu Y."/>
            <person name="Malik S.B."/>
            <person name="Maier U.G."/>
            <person name="McRose D."/>
            <person name="Mock T."/>
            <person name="Neilson J.A."/>
            <person name="Onodera N.T."/>
            <person name="Poole A.M."/>
            <person name="Pritham E.J."/>
            <person name="Richards T.A."/>
            <person name="Rocap G."/>
            <person name="Roy S.W."/>
            <person name="Sarai C."/>
            <person name="Schaack S."/>
            <person name="Shirato S."/>
            <person name="Slamovits C.H."/>
            <person name="Spencer D.F."/>
            <person name="Suzuki S."/>
            <person name="Worden A.Z."/>
            <person name="Zauner S."/>
            <person name="Barry K."/>
            <person name="Bell C."/>
            <person name="Bharti A.K."/>
            <person name="Crow J.A."/>
            <person name="Grimwood J."/>
            <person name="Kramer R."/>
            <person name="Lindquist E."/>
            <person name="Lucas S."/>
            <person name="Salamov A."/>
            <person name="McFadden G.I."/>
            <person name="Lane C.E."/>
            <person name="Keeling P.J."/>
            <person name="Gray M.W."/>
            <person name="Grigoriev I.V."/>
            <person name="Archibald J.M."/>
        </authorList>
    </citation>
    <scope>NUCLEOTIDE SEQUENCE</scope>
    <source>
        <strain evidence="3 5">CCMP2712</strain>
    </source>
</reference>
<keyword evidence="5" id="KW-1185">Reference proteome</keyword>
<dbReference type="GeneID" id="17290187"/>
<evidence type="ECO:0000313" key="3">
    <source>
        <dbReference type="EMBL" id="EKX33459.1"/>
    </source>
</evidence>
<name>L1IC07_GUITC</name>
<evidence type="ECO:0000313" key="4">
    <source>
        <dbReference type="EnsemblProtists" id="EKX33459"/>
    </source>
</evidence>
<gene>
    <name evidence="3" type="ORF">GUITHDRAFT_147907</name>
</gene>
<feature type="compositionally biased region" description="Acidic residues" evidence="1">
    <location>
        <begin position="1"/>
        <end position="20"/>
    </location>
</feature>
<dbReference type="PaxDb" id="55529-EKX33459"/>
<keyword evidence="2" id="KW-0472">Membrane</keyword>
<evidence type="ECO:0000313" key="5">
    <source>
        <dbReference type="Proteomes" id="UP000011087"/>
    </source>
</evidence>
<feature type="region of interest" description="Disordered" evidence="1">
    <location>
        <begin position="1"/>
        <end position="28"/>
    </location>
</feature>
<dbReference type="AlphaFoldDB" id="L1IC07"/>
<dbReference type="EnsemblProtists" id="EKX33459">
    <property type="protein sequence ID" value="EKX33459"/>
    <property type="gene ID" value="GUITHDRAFT_147907"/>
</dbReference>
<keyword evidence="2" id="KW-1133">Transmembrane helix</keyword>
<protein>
    <submittedName>
        <fullName evidence="3 4">Uncharacterized protein</fullName>
    </submittedName>
</protein>
<dbReference type="HOGENOM" id="CLU_1470865_0_0_1"/>
<evidence type="ECO:0000256" key="1">
    <source>
        <dbReference type="SAM" id="MobiDB-lite"/>
    </source>
</evidence>
<dbReference type="Proteomes" id="UP000011087">
    <property type="component" value="Unassembled WGS sequence"/>
</dbReference>
<accession>L1IC07</accession>
<organism evidence="3">
    <name type="scientific">Guillardia theta (strain CCMP2712)</name>
    <name type="common">Cryptophyte</name>
    <dbReference type="NCBI Taxonomy" id="905079"/>
    <lineage>
        <taxon>Eukaryota</taxon>
        <taxon>Cryptophyceae</taxon>
        <taxon>Pyrenomonadales</taxon>
        <taxon>Geminigeraceae</taxon>
        <taxon>Guillardia</taxon>
    </lineage>
</organism>
<proteinExistence type="predicted"/>
<feature type="transmembrane region" description="Helical" evidence="2">
    <location>
        <begin position="37"/>
        <end position="57"/>
    </location>
</feature>
<feature type="transmembrane region" description="Helical" evidence="2">
    <location>
        <begin position="131"/>
        <end position="154"/>
    </location>
</feature>
<dbReference type="KEGG" id="gtt:GUITHDRAFT_147907"/>
<dbReference type="RefSeq" id="XP_005820439.1">
    <property type="nucleotide sequence ID" value="XM_005820382.1"/>
</dbReference>
<sequence length="184" mass="19939">MGGGGEEEDEEEDEDEDEEEARAAGDVDWKSEMSQKAVMLALVVLTYVVESSCFSHAPFLSSSSLAAVKSCRPLVLRSRNTLRMQTNQPEEETKEDPYAVKPQVPSFARTENQWAKDLEVGEEDGDKNKKLLAITTGAVALVLSVLYLVAVALLESRGPLQPPPPEALQGALPQSASLVLALLQ</sequence>
<evidence type="ECO:0000256" key="2">
    <source>
        <dbReference type="SAM" id="Phobius"/>
    </source>
</evidence>
<reference evidence="5" key="2">
    <citation type="submission" date="2012-11" db="EMBL/GenBank/DDBJ databases">
        <authorList>
            <person name="Kuo A."/>
            <person name="Curtis B.A."/>
            <person name="Tanifuji G."/>
            <person name="Burki F."/>
            <person name="Gruber A."/>
            <person name="Irimia M."/>
            <person name="Maruyama S."/>
            <person name="Arias M.C."/>
            <person name="Ball S.G."/>
            <person name="Gile G.H."/>
            <person name="Hirakawa Y."/>
            <person name="Hopkins J.F."/>
            <person name="Rensing S.A."/>
            <person name="Schmutz J."/>
            <person name="Symeonidi A."/>
            <person name="Elias M."/>
            <person name="Eveleigh R.J."/>
            <person name="Herman E.K."/>
            <person name="Klute M.J."/>
            <person name="Nakayama T."/>
            <person name="Obornik M."/>
            <person name="Reyes-Prieto A."/>
            <person name="Armbrust E.V."/>
            <person name="Aves S.J."/>
            <person name="Beiko R.G."/>
            <person name="Coutinho P."/>
            <person name="Dacks J.B."/>
            <person name="Durnford D.G."/>
            <person name="Fast N.M."/>
            <person name="Green B.R."/>
            <person name="Grisdale C."/>
            <person name="Hempe F."/>
            <person name="Henrissat B."/>
            <person name="Hoppner M.P."/>
            <person name="Ishida K.-I."/>
            <person name="Kim E."/>
            <person name="Koreny L."/>
            <person name="Kroth P.G."/>
            <person name="Liu Y."/>
            <person name="Malik S.-B."/>
            <person name="Maier U.G."/>
            <person name="McRose D."/>
            <person name="Mock T."/>
            <person name="Neilson J.A."/>
            <person name="Onodera N.T."/>
            <person name="Poole A.M."/>
            <person name="Pritham E.J."/>
            <person name="Richards T.A."/>
            <person name="Rocap G."/>
            <person name="Roy S.W."/>
            <person name="Sarai C."/>
            <person name="Schaack S."/>
            <person name="Shirato S."/>
            <person name="Slamovits C.H."/>
            <person name="Spencer D.F."/>
            <person name="Suzuki S."/>
            <person name="Worden A.Z."/>
            <person name="Zauner S."/>
            <person name="Barry K."/>
            <person name="Bell C."/>
            <person name="Bharti A.K."/>
            <person name="Crow J.A."/>
            <person name="Grimwood J."/>
            <person name="Kramer R."/>
            <person name="Lindquist E."/>
            <person name="Lucas S."/>
            <person name="Salamov A."/>
            <person name="McFadden G.I."/>
            <person name="Lane C.E."/>
            <person name="Keeling P.J."/>
            <person name="Gray M.W."/>
            <person name="Grigoriev I.V."/>
            <person name="Archibald J.M."/>
        </authorList>
    </citation>
    <scope>NUCLEOTIDE SEQUENCE</scope>
    <source>
        <strain evidence="5">CCMP2712</strain>
    </source>
</reference>